<dbReference type="NCBIfam" id="NF008955">
    <property type="entry name" value="PRK12297.1"/>
    <property type="match status" value="1"/>
</dbReference>
<comment type="cofactor">
    <cofactor evidence="1 9">
        <name>Mg(2+)</name>
        <dbReference type="ChEBI" id="CHEBI:18420"/>
    </cofactor>
</comment>
<comment type="function">
    <text evidence="9">An essential GTPase which binds GTP, GDP and possibly (p)ppGpp with moderate affinity, with high nucleotide exchange rates and a fairly low GTP hydrolysis rate. Plays a role in control of the cell cycle, stress response, ribosome biogenesis and in those bacteria that undergo differentiation, in morphogenesis control.</text>
</comment>
<feature type="domain" description="Obg" evidence="13">
    <location>
        <begin position="3"/>
        <end position="160"/>
    </location>
</feature>
<evidence type="ECO:0000256" key="5">
    <source>
        <dbReference type="ARBA" id="ARBA00022741"/>
    </source>
</evidence>
<feature type="domain" description="OBG-type G" evidence="11">
    <location>
        <begin position="161"/>
        <end position="339"/>
    </location>
</feature>
<sequence>MATNFVDRVMLHVVGGNGGHGIASVHREKFKPLGGPDGGNGGRGGDVVLEVDPQSTTLLEYHHTPHRRATNGKPGAGDERYGGDGEDVVLPVPEGTVVKTRDGQVLADLVGMGTRYIAARGGRGGLGNKALASMRRKAPGFALLGEPGDEQDILLELKTLADVALIGFPSAGKSSLVSVMSAAKPKIADYPFTTLVPNLGVVTAGGDRYTIADVPGLIPGASEGKGLGLEFLRHVERCSVLVHVIDCATLEQNRDPMSDLDAIEHELSEYVADDSLGGRPLAERTRIVVLNKADVPDARELAEMVRPDLEARGLEVHVVSAVAHVGLKELSFSLARHVTAARDEVEAAVPTRIVLRPKAVDDSGFTVRKERTSDGELFRVVGDRPTRWIRQTDFSNDEAIGYLADRLNRLGVEDALFKAGAVPGSTVLIGPEDNAVVFDWEPTMQAGAELLGSRGTDLRLDEAQRPTRAERRDQFHARKDGQREAREELMAERRAGLWTERPPVEVDDAGDDDD</sequence>
<evidence type="ECO:0000259" key="13">
    <source>
        <dbReference type="PROSITE" id="PS51883"/>
    </source>
</evidence>
<dbReference type="CDD" id="cd01898">
    <property type="entry name" value="Obg"/>
    <property type="match status" value="1"/>
</dbReference>
<dbReference type="Gene3D" id="2.70.210.12">
    <property type="entry name" value="GTP1/OBG domain"/>
    <property type="match status" value="1"/>
</dbReference>
<dbReference type="InterPro" id="IPR015349">
    <property type="entry name" value="OCT_dom"/>
</dbReference>
<keyword evidence="6 9" id="KW-0378">Hydrolase</keyword>
<dbReference type="InterPro" id="IPR006169">
    <property type="entry name" value="GTP1_OBG_dom"/>
</dbReference>
<evidence type="ECO:0000259" key="11">
    <source>
        <dbReference type="PROSITE" id="PS51710"/>
    </source>
</evidence>
<evidence type="ECO:0000259" key="12">
    <source>
        <dbReference type="PROSITE" id="PS51881"/>
    </source>
</evidence>
<comment type="subunit">
    <text evidence="9">Monomer.</text>
</comment>
<evidence type="ECO:0000256" key="1">
    <source>
        <dbReference type="ARBA" id="ARBA00001946"/>
    </source>
</evidence>
<dbReference type="SUPFAM" id="SSF102741">
    <property type="entry name" value="Obg GTP-binding protein C-terminal domain"/>
    <property type="match status" value="1"/>
</dbReference>
<feature type="binding site" evidence="9">
    <location>
        <begin position="291"/>
        <end position="294"/>
    </location>
    <ligand>
        <name>GTP</name>
        <dbReference type="ChEBI" id="CHEBI:37565"/>
    </ligand>
</feature>
<feature type="region of interest" description="Disordered" evidence="10">
    <location>
        <begin position="455"/>
        <end position="514"/>
    </location>
</feature>
<dbReference type="GO" id="GO:0005737">
    <property type="term" value="C:cytoplasm"/>
    <property type="evidence" value="ECO:0007669"/>
    <property type="project" value="UniProtKB-SubCell"/>
</dbReference>
<dbReference type="OrthoDB" id="9807318at2"/>
<protein>
    <recommendedName>
        <fullName evidence="9">GTPase Obg</fullName>
        <ecNumber evidence="9">3.6.5.-</ecNumber>
    </recommendedName>
    <alternativeName>
        <fullName evidence="9">GTP-binding protein Obg</fullName>
    </alternativeName>
</protein>
<dbReference type="InterPro" id="IPR045086">
    <property type="entry name" value="OBG_GTPase"/>
</dbReference>
<dbReference type="InterPro" id="IPR006074">
    <property type="entry name" value="GTP1-OBG_CS"/>
</dbReference>
<evidence type="ECO:0000256" key="8">
    <source>
        <dbReference type="ARBA" id="ARBA00023134"/>
    </source>
</evidence>
<dbReference type="EC" id="3.6.5.-" evidence="9"/>
<dbReference type="InterPro" id="IPR036346">
    <property type="entry name" value="GTP-bd_prot_GTP1/OBG_C_sf"/>
</dbReference>
<reference evidence="14 15" key="1">
    <citation type="submission" date="2019-05" db="EMBL/GenBank/DDBJ databases">
        <authorList>
            <person name="Lee S.D."/>
        </authorList>
    </citation>
    <scope>NUCLEOTIDE SEQUENCE [LARGE SCALE GENOMIC DNA]</scope>
    <source>
        <strain evidence="14 15">C5-26</strain>
    </source>
</reference>
<dbReference type="InterPro" id="IPR031167">
    <property type="entry name" value="G_OBG"/>
</dbReference>
<dbReference type="PROSITE" id="PS51881">
    <property type="entry name" value="OCT"/>
    <property type="match status" value="1"/>
</dbReference>
<keyword evidence="15" id="KW-1185">Reference proteome</keyword>
<keyword evidence="5 9" id="KW-0547">Nucleotide-binding</keyword>
<dbReference type="NCBIfam" id="TIGR03595">
    <property type="entry name" value="Obg_CgtA_exten"/>
    <property type="match status" value="1"/>
</dbReference>
<dbReference type="EMBL" id="VCQV01000028">
    <property type="protein sequence ID" value="TWP34401.1"/>
    <property type="molecule type" value="Genomic_DNA"/>
</dbReference>
<dbReference type="PROSITE" id="PS51883">
    <property type="entry name" value="OBG"/>
    <property type="match status" value="1"/>
</dbReference>
<dbReference type="SUPFAM" id="SSF52540">
    <property type="entry name" value="P-loop containing nucleoside triphosphate hydrolases"/>
    <property type="match status" value="1"/>
</dbReference>
<evidence type="ECO:0000256" key="7">
    <source>
        <dbReference type="ARBA" id="ARBA00022842"/>
    </source>
</evidence>
<dbReference type="GO" id="GO:0003924">
    <property type="term" value="F:GTPase activity"/>
    <property type="evidence" value="ECO:0007669"/>
    <property type="project" value="UniProtKB-UniRule"/>
</dbReference>
<keyword evidence="7 9" id="KW-0460">Magnesium</keyword>
<dbReference type="GO" id="GO:0042254">
    <property type="term" value="P:ribosome biogenesis"/>
    <property type="evidence" value="ECO:0007669"/>
    <property type="project" value="UniProtKB-UniRule"/>
</dbReference>
<gene>
    <name evidence="14" type="primary">obgE</name>
    <name evidence="9" type="synonym">obg</name>
    <name evidence="14" type="ORF">FGL98_17670</name>
</gene>
<dbReference type="PANTHER" id="PTHR11702:SF31">
    <property type="entry name" value="MITOCHONDRIAL RIBOSOME-ASSOCIATED GTPASE 2"/>
    <property type="match status" value="1"/>
</dbReference>
<feature type="compositionally biased region" description="Basic and acidic residues" evidence="10">
    <location>
        <begin position="456"/>
        <end position="495"/>
    </location>
</feature>
<feature type="domain" description="OCT" evidence="12">
    <location>
        <begin position="357"/>
        <end position="442"/>
    </location>
</feature>
<feature type="binding site" evidence="9">
    <location>
        <begin position="320"/>
        <end position="322"/>
    </location>
    <ligand>
        <name>GTP</name>
        <dbReference type="ChEBI" id="CHEBI:37565"/>
    </ligand>
</feature>
<feature type="binding site" evidence="9">
    <location>
        <begin position="167"/>
        <end position="174"/>
    </location>
    <ligand>
        <name>GTP</name>
        <dbReference type="ChEBI" id="CHEBI:37565"/>
    </ligand>
</feature>
<dbReference type="RefSeq" id="WP_146318880.1">
    <property type="nucleotide sequence ID" value="NZ_VCQV01000028.1"/>
</dbReference>
<keyword evidence="3 9" id="KW-0963">Cytoplasm</keyword>
<evidence type="ECO:0000313" key="14">
    <source>
        <dbReference type="EMBL" id="TWP34401.1"/>
    </source>
</evidence>
<dbReference type="NCBIfam" id="NF008954">
    <property type="entry name" value="PRK12296.1"/>
    <property type="match status" value="1"/>
</dbReference>
<dbReference type="NCBIfam" id="NF008956">
    <property type="entry name" value="PRK12299.1"/>
    <property type="match status" value="1"/>
</dbReference>
<dbReference type="PANTHER" id="PTHR11702">
    <property type="entry name" value="DEVELOPMENTALLY REGULATED GTP-BINDING PROTEIN-RELATED"/>
    <property type="match status" value="1"/>
</dbReference>
<dbReference type="PRINTS" id="PR00326">
    <property type="entry name" value="GTP1OBG"/>
</dbReference>
<comment type="subcellular location">
    <subcellularLocation>
        <location evidence="9">Cytoplasm</location>
    </subcellularLocation>
</comment>
<dbReference type="PROSITE" id="PS51710">
    <property type="entry name" value="G_OBG"/>
    <property type="match status" value="1"/>
</dbReference>
<feature type="binding site" evidence="9">
    <location>
        <begin position="192"/>
        <end position="196"/>
    </location>
    <ligand>
        <name>GTP</name>
        <dbReference type="ChEBI" id="CHEBI:37565"/>
    </ligand>
</feature>
<dbReference type="AlphaFoldDB" id="A0A563DWQ7"/>
<dbReference type="InterPro" id="IPR036726">
    <property type="entry name" value="GTP1_OBG_dom_sf"/>
</dbReference>
<keyword evidence="8 9" id="KW-0342">GTP-binding</keyword>
<dbReference type="GO" id="GO:0005525">
    <property type="term" value="F:GTP binding"/>
    <property type="evidence" value="ECO:0007669"/>
    <property type="project" value="UniProtKB-UniRule"/>
</dbReference>
<feature type="region of interest" description="Disordered" evidence="10">
    <location>
        <begin position="62"/>
        <end position="83"/>
    </location>
</feature>
<dbReference type="SUPFAM" id="SSF82051">
    <property type="entry name" value="Obg GTP-binding protein N-terminal domain"/>
    <property type="match status" value="1"/>
</dbReference>
<comment type="caution">
    <text evidence="14">The sequence shown here is derived from an EMBL/GenBank/DDBJ whole genome shotgun (WGS) entry which is preliminary data.</text>
</comment>
<feature type="binding site" evidence="9">
    <location>
        <begin position="213"/>
        <end position="216"/>
    </location>
    <ligand>
        <name>GTP</name>
        <dbReference type="ChEBI" id="CHEBI:37565"/>
    </ligand>
</feature>
<evidence type="ECO:0000256" key="4">
    <source>
        <dbReference type="ARBA" id="ARBA00022723"/>
    </source>
</evidence>
<evidence type="ECO:0000256" key="2">
    <source>
        <dbReference type="ARBA" id="ARBA00007699"/>
    </source>
</evidence>
<feature type="binding site" evidence="9">
    <location>
        <position position="194"/>
    </location>
    <ligand>
        <name>Mg(2+)</name>
        <dbReference type="ChEBI" id="CHEBI:18420"/>
    </ligand>
</feature>
<reference evidence="14 15" key="2">
    <citation type="submission" date="2019-08" db="EMBL/GenBank/DDBJ databases">
        <title>Jejuicoccus antrihumi gen. nov., sp. nov., a new member of the family Dermacoccaceae isolated from a cave.</title>
        <authorList>
            <person name="Schumann P."/>
            <person name="Kim I.S."/>
        </authorList>
    </citation>
    <scope>NUCLEOTIDE SEQUENCE [LARGE SCALE GENOMIC DNA]</scope>
    <source>
        <strain evidence="14 15">C5-26</strain>
    </source>
</reference>
<comment type="similarity">
    <text evidence="2 9">Belongs to the TRAFAC class OBG-HflX-like GTPase superfamily. OBG GTPase family.</text>
</comment>
<dbReference type="Pfam" id="PF01018">
    <property type="entry name" value="GTP1_OBG"/>
    <property type="match status" value="1"/>
</dbReference>
<dbReference type="InterPro" id="IPR027417">
    <property type="entry name" value="P-loop_NTPase"/>
</dbReference>
<dbReference type="Gene3D" id="3.30.300.350">
    <property type="entry name" value="GTP-binding protein OBG, C-terminal domain"/>
    <property type="match status" value="1"/>
</dbReference>
<dbReference type="Pfam" id="PF09269">
    <property type="entry name" value="DUF1967"/>
    <property type="match status" value="1"/>
</dbReference>
<name>A0A563DWQ7_9MICO</name>
<dbReference type="GO" id="GO:0000287">
    <property type="term" value="F:magnesium ion binding"/>
    <property type="evidence" value="ECO:0007669"/>
    <property type="project" value="InterPro"/>
</dbReference>
<dbReference type="Proteomes" id="UP000320244">
    <property type="component" value="Unassembled WGS sequence"/>
</dbReference>
<evidence type="ECO:0000313" key="15">
    <source>
        <dbReference type="Proteomes" id="UP000320244"/>
    </source>
</evidence>
<dbReference type="NCBIfam" id="TIGR02729">
    <property type="entry name" value="Obg_CgtA"/>
    <property type="match status" value="1"/>
</dbReference>
<accession>A0A563DWQ7</accession>
<dbReference type="Pfam" id="PF01926">
    <property type="entry name" value="MMR_HSR1"/>
    <property type="match status" value="1"/>
</dbReference>
<keyword evidence="4 9" id="KW-0479">Metal-binding</keyword>
<feature type="compositionally biased region" description="Acidic residues" evidence="10">
    <location>
        <begin position="505"/>
        <end position="514"/>
    </location>
</feature>
<dbReference type="FunFam" id="2.70.210.12:FF:000001">
    <property type="entry name" value="GTPase Obg"/>
    <property type="match status" value="1"/>
</dbReference>
<evidence type="ECO:0000256" key="10">
    <source>
        <dbReference type="SAM" id="MobiDB-lite"/>
    </source>
</evidence>
<dbReference type="HAMAP" id="MF_01454">
    <property type="entry name" value="GTPase_Obg"/>
    <property type="match status" value="1"/>
</dbReference>
<proteinExistence type="inferred from homology"/>
<dbReference type="InterPro" id="IPR006073">
    <property type="entry name" value="GTP-bd"/>
</dbReference>
<feature type="binding site" evidence="9">
    <location>
        <position position="174"/>
    </location>
    <ligand>
        <name>Mg(2+)</name>
        <dbReference type="ChEBI" id="CHEBI:18420"/>
    </ligand>
</feature>
<evidence type="ECO:0000256" key="3">
    <source>
        <dbReference type="ARBA" id="ARBA00022490"/>
    </source>
</evidence>
<dbReference type="PROSITE" id="PS00905">
    <property type="entry name" value="GTP1_OBG"/>
    <property type="match status" value="1"/>
</dbReference>
<organism evidence="14 15">
    <name type="scientific">Leekyejoonella antrihumi</name>
    <dbReference type="NCBI Taxonomy" id="1660198"/>
    <lineage>
        <taxon>Bacteria</taxon>
        <taxon>Bacillati</taxon>
        <taxon>Actinomycetota</taxon>
        <taxon>Actinomycetes</taxon>
        <taxon>Micrococcales</taxon>
        <taxon>Dermacoccaceae</taxon>
        <taxon>Leekyejoonella</taxon>
    </lineage>
</organism>
<dbReference type="Gene3D" id="3.40.50.300">
    <property type="entry name" value="P-loop containing nucleotide triphosphate hydrolases"/>
    <property type="match status" value="1"/>
</dbReference>
<evidence type="ECO:0000256" key="9">
    <source>
        <dbReference type="HAMAP-Rule" id="MF_01454"/>
    </source>
</evidence>
<evidence type="ECO:0000256" key="6">
    <source>
        <dbReference type="ARBA" id="ARBA00022801"/>
    </source>
</evidence>
<dbReference type="InterPro" id="IPR014100">
    <property type="entry name" value="GTP-bd_Obg/CgtA"/>
</dbReference>